<protein>
    <submittedName>
        <fullName evidence="1">Uncharacterized protein</fullName>
    </submittedName>
</protein>
<evidence type="ECO:0000313" key="2">
    <source>
        <dbReference type="Proteomes" id="UP001603978"/>
    </source>
</evidence>
<reference evidence="1 2" key="1">
    <citation type="submission" date="2024-10" db="EMBL/GenBank/DDBJ databases">
        <authorList>
            <person name="Topkara A.R."/>
            <person name="Saygin H."/>
        </authorList>
    </citation>
    <scope>NUCLEOTIDE SEQUENCE [LARGE SCALE GENOMIC DNA]</scope>
    <source>
        <strain evidence="1 2">M3C6</strain>
    </source>
</reference>
<keyword evidence="2" id="KW-1185">Reference proteome</keyword>
<organism evidence="1 2">
    <name type="scientific">Nonomuraea marmarensis</name>
    <dbReference type="NCBI Taxonomy" id="3351344"/>
    <lineage>
        <taxon>Bacteria</taxon>
        <taxon>Bacillati</taxon>
        <taxon>Actinomycetota</taxon>
        <taxon>Actinomycetes</taxon>
        <taxon>Streptosporangiales</taxon>
        <taxon>Streptosporangiaceae</taxon>
        <taxon>Nonomuraea</taxon>
    </lineage>
</organism>
<accession>A0ABW7APG3</accession>
<dbReference type="RefSeq" id="WP_393173933.1">
    <property type="nucleotide sequence ID" value="NZ_JBICRM010000035.1"/>
</dbReference>
<comment type="caution">
    <text evidence="1">The sequence shown here is derived from an EMBL/GenBank/DDBJ whole genome shotgun (WGS) entry which is preliminary data.</text>
</comment>
<gene>
    <name evidence="1" type="ORF">ACFLIM_39490</name>
</gene>
<name>A0ABW7APG3_9ACTN</name>
<proteinExistence type="predicted"/>
<sequence>MSVATGLHAVFDGGATFLATGCNTPDPAGVSKPLKLMKGVSRDVVVHRLRAAADAMADALAHDDDEAAVQSALHKVFRNYVEAPASDQLAAVIAALRPRTPISTVSLGLSAPAVAIPPTRAYGGRRAS</sequence>
<dbReference type="Proteomes" id="UP001603978">
    <property type="component" value="Unassembled WGS sequence"/>
</dbReference>
<dbReference type="EMBL" id="JBICRM010000035">
    <property type="protein sequence ID" value="MFG1709294.1"/>
    <property type="molecule type" value="Genomic_DNA"/>
</dbReference>
<evidence type="ECO:0000313" key="1">
    <source>
        <dbReference type="EMBL" id="MFG1709294.1"/>
    </source>
</evidence>